<evidence type="ECO:0000256" key="1">
    <source>
        <dbReference type="SAM" id="Coils"/>
    </source>
</evidence>
<dbReference type="Pfam" id="PF11335">
    <property type="entry name" value="DUF3137"/>
    <property type="match status" value="1"/>
</dbReference>
<dbReference type="InterPro" id="IPR021484">
    <property type="entry name" value="DUF3137"/>
</dbReference>
<dbReference type="RefSeq" id="WP_229933100.1">
    <property type="nucleotide sequence ID" value="NZ_CAJHOF010000012.1"/>
</dbReference>
<evidence type="ECO:0000256" key="2">
    <source>
        <dbReference type="SAM" id="Phobius"/>
    </source>
</evidence>
<keyword evidence="2" id="KW-1133">Transmembrane helix</keyword>
<keyword evidence="4" id="KW-1185">Reference proteome</keyword>
<name>A0ABN7K967_9BACT</name>
<keyword evidence="2" id="KW-0812">Transmembrane</keyword>
<evidence type="ECO:0008006" key="5">
    <source>
        <dbReference type="Google" id="ProtNLM"/>
    </source>
</evidence>
<evidence type="ECO:0000313" key="3">
    <source>
        <dbReference type="EMBL" id="CAD7289053.1"/>
    </source>
</evidence>
<protein>
    <recommendedName>
        <fullName evidence="5">DUF3137 domain-containing protein</fullName>
    </recommendedName>
</protein>
<organism evidence="3 4">
    <name type="scientific">Campylobacter majalis</name>
    <dbReference type="NCBI Taxonomy" id="2790656"/>
    <lineage>
        <taxon>Bacteria</taxon>
        <taxon>Pseudomonadati</taxon>
        <taxon>Campylobacterota</taxon>
        <taxon>Epsilonproteobacteria</taxon>
        <taxon>Campylobacterales</taxon>
        <taxon>Campylobacteraceae</taxon>
        <taxon>Campylobacter</taxon>
    </lineage>
</organism>
<keyword evidence="1" id="KW-0175">Coiled coil</keyword>
<keyword evidence="2" id="KW-0472">Membrane</keyword>
<accession>A0ABN7K967</accession>
<dbReference type="Proteomes" id="UP000789803">
    <property type="component" value="Unassembled WGS sequence"/>
</dbReference>
<feature type="transmembrane region" description="Helical" evidence="2">
    <location>
        <begin position="43"/>
        <end position="59"/>
    </location>
</feature>
<feature type="coiled-coil region" evidence="1">
    <location>
        <begin position="255"/>
        <end position="282"/>
    </location>
</feature>
<evidence type="ECO:0000313" key="4">
    <source>
        <dbReference type="Proteomes" id="UP000789803"/>
    </source>
</evidence>
<reference evidence="3 4" key="1">
    <citation type="submission" date="2020-11" db="EMBL/GenBank/DDBJ databases">
        <authorList>
            <person name="Peeters C."/>
        </authorList>
    </citation>
    <scope>NUCLEOTIDE SEQUENCE [LARGE SCALE GENOMIC DNA]</scope>
    <source>
        <strain evidence="3 4">LMG 7974</strain>
    </source>
</reference>
<proteinExistence type="predicted"/>
<sequence>MLKLENERQRILFRLKLLKILMFLGLVACVYICQVRYIDKIMMVFVGYVFICIILYSIAKTKLSKSIVVNFKDEIILNIINELSATLTYDKSGYINQDEFDRCQIYPDKLKRYSGNDLISGTQSGVNIRLSDIYATKQIQTNNKSKEIVVFKGIFAICEFNKKIRFKTYIIDKKAKIFISDKSRAYMDDSEFEAKFNVYCTDQIDARYILTPRFMQDFIKLKNEFKCIVNACFMDNRMYLFLELNKDSFEIRLDIKISEENIKIYKNEIEQILNIVEILRLNDDMFIK</sequence>
<feature type="transmembrane region" description="Helical" evidence="2">
    <location>
        <begin position="20"/>
        <end position="37"/>
    </location>
</feature>
<dbReference type="EMBL" id="CAJHOF010000012">
    <property type="protein sequence ID" value="CAD7289053.1"/>
    <property type="molecule type" value="Genomic_DNA"/>
</dbReference>
<gene>
    <name evidence="3" type="ORF">LMG7974_01309</name>
</gene>
<comment type="caution">
    <text evidence="3">The sequence shown here is derived from an EMBL/GenBank/DDBJ whole genome shotgun (WGS) entry which is preliminary data.</text>
</comment>